<proteinExistence type="inferred from homology"/>
<sequence length="340" mass="37546">MQMIKYMIKRILMLIPVLIGVSIIVFLIMRVFSPDPAPIVLGEHATQQSMQEWRLANGLNDPIWLQYVNYIKDAMTGNLGTSYYTKAPVTQEIFSRFPATIELAIAAIIFASLLGIFLGVVSAVKKNSIFDNGGRILALIGVSMPIFWLGILLIILFSGTLHWLPSTGRLNPLYQPTQITGFYLIDSLLTGNMNALVDALRHLVLPALALGMYSMAIITRMTRSSMLESMSQDYIRTARAKGITNRRVIRKHALRNALIPIVTVIGLQFGSLLGGAVLTETVFSWPGIGAYTVNCILKSDFPVVQGVVLLVAVVYVLVNLAVDIIYAFLDPRIKYAKKEG</sequence>
<dbReference type="Proteomes" id="UP000469440">
    <property type="component" value="Unassembled WGS sequence"/>
</dbReference>
<feature type="transmembrane region" description="Helical" evidence="7">
    <location>
        <begin position="199"/>
        <end position="218"/>
    </location>
</feature>
<feature type="transmembrane region" description="Helical" evidence="7">
    <location>
        <begin position="257"/>
        <end position="278"/>
    </location>
</feature>
<feature type="transmembrane region" description="Helical" evidence="7">
    <location>
        <begin position="103"/>
        <end position="124"/>
    </location>
</feature>
<accession>A0A6N8I0C3</accession>
<feature type="domain" description="ABC transmembrane type-1" evidence="8">
    <location>
        <begin position="97"/>
        <end position="326"/>
    </location>
</feature>
<evidence type="ECO:0000256" key="4">
    <source>
        <dbReference type="ARBA" id="ARBA00022692"/>
    </source>
</evidence>
<keyword evidence="10" id="KW-1185">Reference proteome</keyword>
<dbReference type="GO" id="GO:0055085">
    <property type="term" value="P:transmembrane transport"/>
    <property type="evidence" value="ECO:0007669"/>
    <property type="project" value="InterPro"/>
</dbReference>
<keyword evidence="2 7" id="KW-0813">Transport</keyword>
<evidence type="ECO:0000259" key="8">
    <source>
        <dbReference type="PROSITE" id="PS50928"/>
    </source>
</evidence>
<feature type="transmembrane region" description="Helical" evidence="7">
    <location>
        <begin position="12"/>
        <end position="32"/>
    </location>
</feature>
<reference evidence="9 10" key="1">
    <citation type="submission" date="2019-09" db="EMBL/GenBank/DDBJ databases">
        <title>Genome sequence of Clostridium sp. EA1.</title>
        <authorList>
            <person name="Poehlein A."/>
            <person name="Bengelsdorf F.R."/>
            <person name="Daniel R."/>
        </authorList>
    </citation>
    <scope>NUCLEOTIDE SEQUENCE [LARGE SCALE GENOMIC DNA]</scope>
    <source>
        <strain evidence="9 10">EA1</strain>
    </source>
</reference>
<protein>
    <submittedName>
        <fullName evidence="9">Dipeptide transport system permease protein DppB</fullName>
    </submittedName>
</protein>
<dbReference type="GO" id="GO:0005886">
    <property type="term" value="C:plasma membrane"/>
    <property type="evidence" value="ECO:0007669"/>
    <property type="project" value="UniProtKB-SubCell"/>
</dbReference>
<dbReference type="InterPro" id="IPR035906">
    <property type="entry name" value="MetI-like_sf"/>
</dbReference>
<evidence type="ECO:0000256" key="1">
    <source>
        <dbReference type="ARBA" id="ARBA00004651"/>
    </source>
</evidence>
<dbReference type="Pfam" id="PF00528">
    <property type="entry name" value="BPD_transp_1"/>
    <property type="match status" value="1"/>
</dbReference>
<comment type="subcellular location">
    <subcellularLocation>
        <location evidence="1 7">Cell membrane</location>
        <topology evidence="1 7">Multi-pass membrane protein</topology>
    </subcellularLocation>
</comment>
<evidence type="ECO:0000313" key="10">
    <source>
        <dbReference type="Proteomes" id="UP000469440"/>
    </source>
</evidence>
<dbReference type="PROSITE" id="PS50928">
    <property type="entry name" value="ABC_TM1"/>
    <property type="match status" value="1"/>
</dbReference>
<evidence type="ECO:0000256" key="3">
    <source>
        <dbReference type="ARBA" id="ARBA00022475"/>
    </source>
</evidence>
<evidence type="ECO:0000256" key="5">
    <source>
        <dbReference type="ARBA" id="ARBA00022989"/>
    </source>
</evidence>
<dbReference type="EMBL" id="VWXL01000058">
    <property type="protein sequence ID" value="MVB11536.1"/>
    <property type="molecule type" value="Genomic_DNA"/>
</dbReference>
<dbReference type="InterPro" id="IPR000515">
    <property type="entry name" value="MetI-like"/>
</dbReference>
<evidence type="ECO:0000256" key="2">
    <source>
        <dbReference type="ARBA" id="ARBA00022448"/>
    </source>
</evidence>
<feature type="transmembrane region" description="Helical" evidence="7">
    <location>
        <begin position="307"/>
        <end position="329"/>
    </location>
</feature>
<keyword evidence="4 7" id="KW-0812">Transmembrane</keyword>
<keyword evidence="3" id="KW-1003">Cell membrane</keyword>
<evidence type="ECO:0000256" key="7">
    <source>
        <dbReference type="RuleBase" id="RU363032"/>
    </source>
</evidence>
<dbReference type="PANTHER" id="PTHR43163">
    <property type="entry name" value="DIPEPTIDE TRANSPORT SYSTEM PERMEASE PROTEIN DPPB-RELATED"/>
    <property type="match status" value="1"/>
</dbReference>
<dbReference type="PANTHER" id="PTHR43163:SF6">
    <property type="entry name" value="DIPEPTIDE TRANSPORT SYSTEM PERMEASE PROTEIN DPPB-RELATED"/>
    <property type="match status" value="1"/>
</dbReference>
<keyword evidence="6 7" id="KW-0472">Membrane</keyword>
<comment type="similarity">
    <text evidence="7">Belongs to the binding-protein-dependent transport system permease family.</text>
</comment>
<evidence type="ECO:0000313" key="9">
    <source>
        <dbReference type="EMBL" id="MVB11536.1"/>
    </source>
</evidence>
<dbReference type="AlphaFoldDB" id="A0A6N8I0C3"/>
<dbReference type="CDD" id="cd06261">
    <property type="entry name" value="TM_PBP2"/>
    <property type="match status" value="1"/>
</dbReference>
<dbReference type="Pfam" id="PF19300">
    <property type="entry name" value="BPD_transp_1_N"/>
    <property type="match status" value="1"/>
</dbReference>
<feature type="transmembrane region" description="Helical" evidence="7">
    <location>
        <begin position="136"/>
        <end position="164"/>
    </location>
</feature>
<comment type="caution">
    <text evidence="9">The sequence shown here is derived from an EMBL/GenBank/DDBJ whole genome shotgun (WGS) entry which is preliminary data.</text>
</comment>
<dbReference type="SUPFAM" id="SSF161098">
    <property type="entry name" value="MetI-like"/>
    <property type="match status" value="1"/>
</dbReference>
<dbReference type="InterPro" id="IPR045621">
    <property type="entry name" value="BPD_transp_1_N"/>
</dbReference>
<organism evidence="9 10">
    <name type="scientific">Caproicibacter fermentans</name>
    <dbReference type="NCBI Taxonomy" id="2576756"/>
    <lineage>
        <taxon>Bacteria</taxon>
        <taxon>Bacillati</taxon>
        <taxon>Bacillota</taxon>
        <taxon>Clostridia</taxon>
        <taxon>Eubacteriales</taxon>
        <taxon>Acutalibacteraceae</taxon>
        <taxon>Caproicibacter</taxon>
    </lineage>
</organism>
<dbReference type="Gene3D" id="1.10.3720.10">
    <property type="entry name" value="MetI-like"/>
    <property type="match status" value="1"/>
</dbReference>
<name>A0A6N8I0C3_9FIRM</name>
<keyword evidence="5 7" id="KW-1133">Transmembrane helix</keyword>
<evidence type="ECO:0000256" key="6">
    <source>
        <dbReference type="ARBA" id="ARBA00023136"/>
    </source>
</evidence>
<gene>
    <name evidence="9" type="primary">dppB_1</name>
    <name evidence="9" type="ORF">CAFE_22550</name>
</gene>